<gene>
    <name evidence="1" type="ORF">CWS20_17250</name>
</gene>
<evidence type="ECO:0000313" key="2">
    <source>
        <dbReference type="Proteomes" id="UP000233343"/>
    </source>
</evidence>
<dbReference type="Gene3D" id="3.60.20.10">
    <property type="entry name" value="Glutamine Phosphoribosylpyrophosphate, subunit 1, domain 1"/>
    <property type="match status" value="1"/>
</dbReference>
<comment type="caution">
    <text evidence="1">The sequence shown here is derived from an EMBL/GenBank/DDBJ whole genome shotgun (WGS) entry which is preliminary data.</text>
</comment>
<dbReference type="AlphaFoldDB" id="A0A2N0ZE95"/>
<name>A0A2N0ZE95_9BACI</name>
<dbReference type="InterPro" id="IPR029055">
    <property type="entry name" value="Ntn_hydrolases_N"/>
</dbReference>
<accession>A0A2N0ZE95</accession>
<organism evidence="1 2">
    <name type="scientific">Cytobacillus horneckiae</name>
    <dbReference type="NCBI Taxonomy" id="549687"/>
    <lineage>
        <taxon>Bacteria</taxon>
        <taxon>Bacillati</taxon>
        <taxon>Bacillota</taxon>
        <taxon>Bacilli</taxon>
        <taxon>Bacillales</taxon>
        <taxon>Bacillaceae</taxon>
        <taxon>Cytobacillus</taxon>
    </lineage>
</organism>
<keyword evidence="2" id="KW-1185">Reference proteome</keyword>
<protein>
    <recommendedName>
        <fullName evidence="3">20S proteasome subunit A/B</fullName>
    </recommendedName>
</protein>
<sequence length="186" mass="20742">MSLVITIATQDYAIIAGDHRCTHIRDDNVYYDAALKVFNVNQNVIVGFTGDVDATMQLVNQLPALSSNATVEQIARELRVLVLDDTYLTIVLSGVAKDGRVRLIEMSHRDNFTQHITDIPDGEIRWLSSYAYVNPNDMIAEEFSKLPEGSPQEVAEMIKGIIEKVSVEDIRVSKECTLLGIVNKTM</sequence>
<dbReference type="RefSeq" id="WP_066190606.1">
    <property type="nucleotide sequence ID" value="NZ_JARMMB010000032.1"/>
</dbReference>
<evidence type="ECO:0000313" key="1">
    <source>
        <dbReference type="EMBL" id="PKG27836.1"/>
    </source>
</evidence>
<evidence type="ECO:0008006" key="3">
    <source>
        <dbReference type="Google" id="ProtNLM"/>
    </source>
</evidence>
<dbReference type="SUPFAM" id="SSF56235">
    <property type="entry name" value="N-terminal nucleophile aminohydrolases (Ntn hydrolases)"/>
    <property type="match status" value="1"/>
</dbReference>
<dbReference type="EMBL" id="PISD01000036">
    <property type="protein sequence ID" value="PKG27836.1"/>
    <property type="molecule type" value="Genomic_DNA"/>
</dbReference>
<dbReference type="Proteomes" id="UP000233343">
    <property type="component" value="Unassembled WGS sequence"/>
</dbReference>
<reference evidence="1 2" key="1">
    <citation type="journal article" date="2010" name="Int. J. Syst. Evol. Microbiol.">
        <title>Bacillus horneckiae sp. nov., isolated from a spacecraft-assembly clean room.</title>
        <authorList>
            <person name="Vaishampayan P."/>
            <person name="Probst A."/>
            <person name="Krishnamurthi S."/>
            <person name="Ghosh S."/>
            <person name="Osman S."/>
            <person name="McDowall A."/>
            <person name="Ruckmani A."/>
            <person name="Mayilraj S."/>
            <person name="Venkateswaran K."/>
        </authorList>
    </citation>
    <scope>NUCLEOTIDE SEQUENCE [LARGE SCALE GENOMIC DNA]</scope>
    <source>
        <strain evidence="2">1PO1SC</strain>
    </source>
</reference>
<proteinExistence type="predicted"/>
<dbReference type="CDD" id="cd01901">
    <property type="entry name" value="Ntn_hydrolase"/>
    <property type="match status" value="1"/>
</dbReference>